<evidence type="ECO:0000313" key="2">
    <source>
        <dbReference type="EMBL" id="CAK9253892.1"/>
    </source>
</evidence>
<dbReference type="EMBL" id="CAXAQS010000946">
    <property type="protein sequence ID" value="CAK9253892.1"/>
    <property type="molecule type" value="Genomic_DNA"/>
</dbReference>
<comment type="caution">
    <text evidence="2">The sequence shown here is derived from an EMBL/GenBank/DDBJ whole genome shotgun (WGS) entry which is preliminary data.</text>
</comment>
<reference evidence="2" key="1">
    <citation type="submission" date="2024-02" db="EMBL/GenBank/DDBJ databases">
        <authorList>
            <consortium name="ELIXIR-Norway"/>
            <consortium name="Elixir Norway"/>
        </authorList>
    </citation>
    <scope>NUCLEOTIDE SEQUENCE</scope>
</reference>
<gene>
    <name evidence="2" type="ORF">CSSPJE1EN1_LOCUS29270</name>
</gene>
<keyword evidence="3" id="KW-1185">Reference proteome</keyword>
<dbReference type="Proteomes" id="UP001497444">
    <property type="component" value="Unassembled WGS sequence"/>
</dbReference>
<name>A0ABP0VI68_9BRYO</name>
<proteinExistence type="predicted"/>
<feature type="region of interest" description="Disordered" evidence="1">
    <location>
        <begin position="60"/>
        <end position="127"/>
    </location>
</feature>
<organism evidence="2 3">
    <name type="scientific">Sphagnum jensenii</name>
    <dbReference type="NCBI Taxonomy" id="128206"/>
    <lineage>
        <taxon>Eukaryota</taxon>
        <taxon>Viridiplantae</taxon>
        <taxon>Streptophyta</taxon>
        <taxon>Embryophyta</taxon>
        <taxon>Bryophyta</taxon>
        <taxon>Sphagnophytina</taxon>
        <taxon>Sphagnopsida</taxon>
        <taxon>Sphagnales</taxon>
        <taxon>Sphagnaceae</taxon>
        <taxon>Sphagnum</taxon>
    </lineage>
</organism>
<sequence length="211" mass="23999">MVRSEILREVCVKRKPRSRPKAGFYVHHSNLDRFAITVAALSHSALRDCAPDIKCAGKRSLSQRGVQIDSKEEPKEDHVKEDHVKEDHVKDQVAKEAEEVQIDSKLQTQPNSKKRRDPPPPPNFDDTFAQFCAGNGFLVDGKPHVAPITTTVEEAIEELSGFIKNPEKYFTQPRSVNLKELFARYSDERQAAADARILAKKRKREEKKTNQ</sequence>
<evidence type="ECO:0000256" key="1">
    <source>
        <dbReference type="SAM" id="MobiDB-lite"/>
    </source>
</evidence>
<protein>
    <submittedName>
        <fullName evidence="2">Uncharacterized protein</fullName>
    </submittedName>
</protein>
<feature type="compositionally biased region" description="Basic and acidic residues" evidence="1">
    <location>
        <begin position="69"/>
        <end position="98"/>
    </location>
</feature>
<accession>A0ABP0VI68</accession>
<evidence type="ECO:0000313" key="3">
    <source>
        <dbReference type="Proteomes" id="UP001497444"/>
    </source>
</evidence>